<protein>
    <submittedName>
        <fullName evidence="1">Uncharacterized protein</fullName>
    </submittedName>
</protein>
<accession>A0A8D5A509</accession>
<evidence type="ECO:0000313" key="2">
    <source>
        <dbReference type="Proteomes" id="UP000320585"/>
    </source>
</evidence>
<organism evidence="1 2">
    <name type="scientific">Dialister hominis</name>
    <dbReference type="NCBI Taxonomy" id="2582419"/>
    <lineage>
        <taxon>Bacteria</taxon>
        <taxon>Bacillati</taxon>
        <taxon>Bacillota</taxon>
        <taxon>Negativicutes</taxon>
        <taxon>Veillonellales</taxon>
        <taxon>Veillonellaceae</taxon>
        <taxon>Dialister</taxon>
    </lineage>
</organism>
<dbReference type="AlphaFoldDB" id="A0A8D5A509"/>
<gene>
    <name evidence="1" type="ORF">Dia5BBH33_13990</name>
</gene>
<reference evidence="2" key="1">
    <citation type="submission" date="2019-05" db="EMBL/GenBank/DDBJ databases">
        <title>Complete genome sequencing of Dialister sp. strain 5BBH33.</title>
        <authorList>
            <person name="Sakamoto M."/>
            <person name="Murakami T."/>
            <person name="Mori H."/>
        </authorList>
    </citation>
    <scope>NUCLEOTIDE SEQUENCE [LARGE SCALE GENOMIC DNA]</scope>
    <source>
        <strain evidence="2">5BBH33</strain>
    </source>
</reference>
<evidence type="ECO:0000313" key="1">
    <source>
        <dbReference type="EMBL" id="BBK25464.1"/>
    </source>
</evidence>
<dbReference type="EMBL" id="AP019697">
    <property type="protein sequence ID" value="BBK25464.1"/>
    <property type="molecule type" value="Genomic_DNA"/>
</dbReference>
<keyword evidence="2" id="KW-1185">Reference proteome</keyword>
<dbReference type="KEGG" id="dho:Dia5BBH33_13990"/>
<dbReference type="Proteomes" id="UP000320585">
    <property type="component" value="Chromosome"/>
</dbReference>
<proteinExistence type="predicted"/>
<sequence>MPQNTVFSGIFHDEGARPPFPFHDEKTSVYIMRRRENPLMGILSPFLSIKRDGTP</sequence>
<name>A0A8D5A509_9FIRM</name>